<dbReference type="InterPro" id="IPR013611">
    <property type="entry name" value="Transp-assoc_OB_typ2"/>
</dbReference>
<dbReference type="NCBIfam" id="TIGR01187">
    <property type="entry name" value="potA"/>
    <property type="match status" value="1"/>
</dbReference>
<keyword evidence="1 4" id="KW-0813">Transport</keyword>
<dbReference type="InterPro" id="IPR003593">
    <property type="entry name" value="AAA+_ATPase"/>
</dbReference>
<evidence type="ECO:0000256" key="2">
    <source>
        <dbReference type="ARBA" id="ARBA00022741"/>
    </source>
</evidence>
<dbReference type="PROSITE" id="PS50893">
    <property type="entry name" value="ABC_TRANSPORTER_2"/>
    <property type="match status" value="1"/>
</dbReference>
<name>A0ABS6INP8_9HYPH</name>
<dbReference type="Proteomes" id="UP000727907">
    <property type="component" value="Unassembled WGS sequence"/>
</dbReference>
<evidence type="ECO:0000313" key="7">
    <source>
        <dbReference type="Proteomes" id="UP000727907"/>
    </source>
</evidence>
<dbReference type="InterPro" id="IPR005893">
    <property type="entry name" value="PotA-like"/>
</dbReference>
<accession>A0ABS6INP8</accession>
<keyword evidence="7" id="KW-1185">Reference proteome</keyword>
<dbReference type="Pfam" id="PF00005">
    <property type="entry name" value="ABC_tran"/>
    <property type="match status" value="1"/>
</dbReference>
<dbReference type="GO" id="GO:0005524">
    <property type="term" value="F:ATP binding"/>
    <property type="evidence" value="ECO:0007669"/>
    <property type="project" value="UniProtKB-KW"/>
</dbReference>
<dbReference type="InterPro" id="IPR003439">
    <property type="entry name" value="ABC_transporter-like_ATP-bd"/>
</dbReference>
<comment type="similarity">
    <text evidence="4">Belongs to the ABC transporter superfamily. Spermidine/putrescine importer (TC 3.A.1.11.1) family.</text>
</comment>
<keyword evidence="2 4" id="KW-0547">Nucleotide-binding</keyword>
<keyword evidence="4" id="KW-1278">Translocase</keyword>
<evidence type="ECO:0000256" key="1">
    <source>
        <dbReference type="ARBA" id="ARBA00022448"/>
    </source>
</evidence>
<evidence type="ECO:0000259" key="5">
    <source>
        <dbReference type="PROSITE" id="PS50893"/>
    </source>
</evidence>
<comment type="subunit">
    <text evidence="4">The complex is composed of two ATP-binding proteins (PotA), two transmembrane proteins (PotB and PotC) and a solute-binding protein (PotD).</text>
</comment>
<protein>
    <recommendedName>
        <fullName evidence="4">Spermidine/putrescine import ATP-binding protein PotA</fullName>
        <ecNumber evidence="4">7.6.2.11</ecNumber>
    </recommendedName>
</protein>
<comment type="caution">
    <text evidence="6">The sequence shown here is derived from an EMBL/GenBank/DDBJ whole genome shotgun (WGS) entry which is preliminary data.</text>
</comment>
<comment type="function">
    <text evidence="4">Part of the ABC transporter complex PotABCD involved in spermidine/putrescine import. Responsible for energy coupling to the transport system.</text>
</comment>
<dbReference type="EMBL" id="JAHOPB010000002">
    <property type="protein sequence ID" value="MBU8876226.1"/>
    <property type="molecule type" value="Genomic_DNA"/>
</dbReference>
<dbReference type="InterPro" id="IPR017871">
    <property type="entry name" value="ABC_transporter-like_CS"/>
</dbReference>
<sequence length="355" mass="38006">MVTSDSFLDVAGAEKSFGGVTVLGGVDLQVAAGEFISLLGPSGCGKTTLLRIVAGLLAADRGAIRLDGEEIGARPPHRRDVGVVFQNYALFPHLTVAENIAFGLKARKHPAGEIGPTVRRFLSLVHLTDFADRSVRALSGGQQQRVAVARALAVQPKLLLLDEPFSALDRKLRENMQIELRRLLRELGITAVFVTHDQDEALTMSDRIAVMNKGAIEQLAEPATIYRSPATAFVLEFVGLSSRLSGTVVGQDYDHVIVDTAYGPLRAPGSFVAGASVVLAVRPERIKVNAPGDYAMVARLRDAVFQGSKVQLHFEAKDGDHLVVETADLSDGLPAPGTEMRLGWAVADTLIYPAP</sequence>
<comment type="catalytic activity">
    <reaction evidence="4">
        <text>ATP + H2O + polyamine-[polyamine-binding protein]Side 1 = ADP + phosphate + polyamineSide 2 + [polyamine-binding protein]Side 1.</text>
        <dbReference type="EC" id="7.6.2.11"/>
    </reaction>
</comment>
<proteinExistence type="inferred from homology"/>
<keyword evidence="3 4" id="KW-0067">ATP-binding</keyword>
<dbReference type="PANTHER" id="PTHR42781:SF4">
    <property type="entry name" value="SPERMIDINE_PUTRESCINE IMPORT ATP-BINDING PROTEIN POTA"/>
    <property type="match status" value="1"/>
</dbReference>
<evidence type="ECO:0000313" key="6">
    <source>
        <dbReference type="EMBL" id="MBU8876226.1"/>
    </source>
</evidence>
<evidence type="ECO:0000256" key="3">
    <source>
        <dbReference type="ARBA" id="ARBA00022840"/>
    </source>
</evidence>
<dbReference type="InterPro" id="IPR050093">
    <property type="entry name" value="ABC_SmlMolc_Importer"/>
</dbReference>
<dbReference type="SMART" id="SM00382">
    <property type="entry name" value="AAA"/>
    <property type="match status" value="1"/>
</dbReference>
<dbReference type="PANTHER" id="PTHR42781">
    <property type="entry name" value="SPERMIDINE/PUTRESCINE IMPORT ATP-BINDING PROTEIN POTA"/>
    <property type="match status" value="1"/>
</dbReference>
<feature type="domain" description="ABC transporter" evidence="5">
    <location>
        <begin position="8"/>
        <end position="238"/>
    </location>
</feature>
<evidence type="ECO:0000256" key="4">
    <source>
        <dbReference type="RuleBase" id="RU364083"/>
    </source>
</evidence>
<dbReference type="PROSITE" id="PS00211">
    <property type="entry name" value="ABC_TRANSPORTER_1"/>
    <property type="match status" value="1"/>
</dbReference>
<keyword evidence="4" id="KW-0472">Membrane</keyword>
<keyword evidence="4" id="KW-1003">Cell membrane</keyword>
<dbReference type="EC" id="7.6.2.11" evidence="4"/>
<reference evidence="6 7" key="1">
    <citation type="submission" date="2021-06" db="EMBL/GenBank/DDBJ databases">
        <authorList>
            <person name="Lee D.H."/>
        </authorList>
    </citation>
    <scope>NUCLEOTIDE SEQUENCE [LARGE SCALE GENOMIC DNA]</scope>
    <source>
        <strain evidence="6 7">MMS21-HV4-11</strain>
    </source>
</reference>
<organism evidence="6 7">
    <name type="scientific">Reyranella humidisoli</name>
    <dbReference type="NCBI Taxonomy" id="2849149"/>
    <lineage>
        <taxon>Bacteria</taxon>
        <taxon>Pseudomonadati</taxon>
        <taxon>Pseudomonadota</taxon>
        <taxon>Alphaproteobacteria</taxon>
        <taxon>Hyphomicrobiales</taxon>
        <taxon>Reyranellaceae</taxon>
        <taxon>Reyranella</taxon>
    </lineage>
</organism>
<gene>
    <name evidence="4" type="primary">potA</name>
    <name evidence="6" type="ORF">KQ910_20805</name>
</gene>
<dbReference type="Pfam" id="PF08402">
    <property type="entry name" value="TOBE_2"/>
    <property type="match status" value="1"/>
</dbReference>